<proteinExistence type="predicted"/>
<evidence type="ECO:0000313" key="3">
    <source>
        <dbReference type="Proteomes" id="UP000479756"/>
    </source>
</evidence>
<comment type="caution">
    <text evidence="2">The sequence shown here is derived from an EMBL/GenBank/DDBJ whole genome shotgun (WGS) entry which is preliminary data.</text>
</comment>
<protein>
    <submittedName>
        <fullName evidence="2">Uncharacterized protein</fullName>
    </submittedName>
</protein>
<dbReference type="Proteomes" id="UP000479756">
    <property type="component" value="Unassembled WGS sequence"/>
</dbReference>
<evidence type="ECO:0000313" key="2">
    <source>
        <dbReference type="EMBL" id="NEM92491.1"/>
    </source>
</evidence>
<organism evidence="2 3">
    <name type="scientific">Galbitalea soli</name>
    <dbReference type="NCBI Taxonomy" id="1268042"/>
    <lineage>
        <taxon>Bacteria</taxon>
        <taxon>Bacillati</taxon>
        <taxon>Actinomycetota</taxon>
        <taxon>Actinomycetes</taxon>
        <taxon>Micrococcales</taxon>
        <taxon>Microbacteriaceae</taxon>
        <taxon>Galbitalea</taxon>
    </lineage>
</organism>
<dbReference type="EMBL" id="JAAGWZ010000005">
    <property type="protein sequence ID" value="NEM92491.1"/>
    <property type="molecule type" value="Genomic_DNA"/>
</dbReference>
<dbReference type="RefSeq" id="WP_163474546.1">
    <property type="nucleotide sequence ID" value="NZ_JAAGWZ010000005.1"/>
</dbReference>
<name>A0A7C9PQ33_9MICO</name>
<reference evidence="2 3" key="1">
    <citation type="journal article" date="2014" name="Int. J. Syst. Evol. Microbiol.">
        <title>Description of Galbitalea soli gen. nov., sp. nov., and Frondihabitans sucicola sp. nov.</title>
        <authorList>
            <person name="Kim S.J."/>
            <person name="Lim J.M."/>
            <person name="Ahn J.H."/>
            <person name="Weon H.Y."/>
            <person name="Hamada M."/>
            <person name="Suzuki K."/>
            <person name="Ahn T.Y."/>
            <person name="Kwon S.W."/>
        </authorList>
    </citation>
    <scope>NUCLEOTIDE SEQUENCE [LARGE SCALE GENOMIC DNA]</scope>
    <source>
        <strain evidence="2 3">NBRC 108727</strain>
    </source>
</reference>
<sequence>MESPTSIPTSQSGFVAATESSANAEYKRSIAKMPAPLPSGTSFPASISAAELPPAGEGIVEEGIGRNKAWFTWLCAWEASYLDAYAAGDAKQSKLAASMIELWSRSDFYRDSVDDPSHGWVDNVIAPMKLDDPSGVKQDHESMCADYPTVPTK</sequence>
<dbReference type="AlphaFoldDB" id="A0A7C9PQ33"/>
<keyword evidence="3" id="KW-1185">Reference proteome</keyword>
<accession>A0A7C9PQ33</accession>
<evidence type="ECO:0000256" key="1">
    <source>
        <dbReference type="SAM" id="MobiDB-lite"/>
    </source>
</evidence>
<feature type="region of interest" description="Disordered" evidence="1">
    <location>
        <begin position="131"/>
        <end position="153"/>
    </location>
</feature>
<gene>
    <name evidence="2" type="ORF">G3T37_14150</name>
</gene>
<feature type="compositionally biased region" description="Basic and acidic residues" evidence="1">
    <location>
        <begin position="131"/>
        <end position="143"/>
    </location>
</feature>